<keyword evidence="2" id="KW-1185">Reference proteome</keyword>
<dbReference type="RefSeq" id="WP_126143975.1">
    <property type="nucleotide sequence ID" value="NZ_RXHU01000082.1"/>
</dbReference>
<name>A0A430J7I5_9BACL</name>
<gene>
    <name evidence="1" type="ORF">EJQ19_25115</name>
</gene>
<organism evidence="1 2">
    <name type="scientific">Paenibacillus whitsoniae</name>
    <dbReference type="NCBI Taxonomy" id="2496558"/>
    <lineage>
        <taxon>Bacteria</taxon>
        <taxon>Bacillati</taxon>
        <taxon>Bacillota</taxon>
        <taxon>Bacilli</taxon>
        <taxon>Bacillales</taxon>
        <taxon>Paenibacillaceae</taxon>
        <taxon>Paenibacillus</taxon>
    </lineage>
</organism>
<evidence type="ECO:0000313" key="1">
    <source>
        <dbReference type="EMBL" id="RTE05504.1"/>
    </source>
</evidence>
<dbReference type="AlphaFoldDB" id="A0A430J7I5"/>
<reference evidence="1 2" key="1">
    <citation type="submission" date="2018-12" db="EMBL/GenBank/DDBJ databases">
        <title>Bacillus ochoae sp. nov., Paenibacillus whitsoniae sp. nov., Paenibacillus spiritus sp. nov. Isolated from the Mars Exploration Rover during spacecraft assembly.</title>
        <authorList>
            <person name="Seuylemezian A."/>
            <person name="Vaishampayan P."/>
        </authorList>
    </citation>
    <scope>NUCLEOTIDE SEQUENCE [LARGE SCALE GENOMIC DNA]</scope>
    <source>
        <strain evidence="1 2">MER 54</strain>
    </source>
</reference>
<accession>A0A430J7I5</accession>
<comment type="caution">
    <text evidence="1">The sequence shown here is derived from an EMBL/GenBank/DDBJ whole genome shotgun (WGS) entry which is preliminary data.</text>
</comment>
<proteinExistence type="predicted"/>
<evidence type="ECO:0000313" key="2">
    <source>
        <dbReference type="Proteomes" id="UP000276128"/>
    </source>
</evidence>
<sequence length="64" mass="7142">MDKRNYTRDDVCEALVEHVKDINHQLSLKIGNLHHREGYDNAAMLLLAKSQALSALAAVAPSRE</sequence>
<protein>
    <submittedName>
        <fullName evidence="1">Uncharacterized protein</fullName>
    </submittedName>
</protein>
<dbReference type="Proteomes" id="UP000276128">
    <property type="component" value="Unassembled WGS sequence"/>
</dbReference>
<dbReference type="EMBL" id="RXHU01000082">
    <property type="protein sequence ID" value="RTE05504.1"/>
    <property type="molecule type" value="Genomic_DNA"/>
</dbReference>